<accession>A0ABN9BPL1</accession>
<evidence type="ECO:0000256" key="1">
    <source>
        <dbReference type="SAM" id="SignalP"/>
    </source>
</evidence>
<dbReference type="EMBL" id="CATNWA010005193">
    <property type="protein sequence ID" value="CAI9549523.1"/>
    <property type="molecule type" value="Genomic_DNA"/>
</dbReference>
<reference evidence="2" key="1">
    <citation type="submission" date="2023-05" db="EMBL/GenBank/DDBJ databases">
        <authorList>
            <person name="Stuckert A."/>
        </authorList>
    </citation>
    <scope>NUCLEOTIDE SEQUENCE</scope>
</reference>
<keyword evidence="3" id="KW-1185">Reference proteome</keyword>
<feature type="signal peptide" evidence="1">
    <location>
        <begin position="1"/>
        <end position="20"/>
    </location>
</feature>
<gene>
    <name evidence="2" type="ORF">SPARVUS_LOCUS3360358</name>
</gene>
<evidence type="ECO:0000313" key="2">
    <source>
        <dbReference type="EMBL" id="CAI9549523.1"/>
    </source>
</evidence>
<feature type="chain" id="PRO_5045824022" evidence="1">
    <location>
        <begin position="21"/>
        <end position="64"/>
    </location>
</feature>
<comment type="caution">
    <text evidence="2">The sequence shown here is derived from an EMBL/GenBank/DDBJ whole genome shotgun (WGS) entry which is preliminary data.</text>
</comment>
<dbReference type="Proteomes" id="UP001162483">
    <property type="component" value="Unassembled WGS sequence"/>
</dbReference>
<protein>
    <submittedName>
        <fullName evidence="2">Uncharacterized protein</fullName>
    </submittedName>
</protein>
<organism evidence="2 3">
    <name type="scientific">Staurois parvus</name>
    <dbReference type="NCBI Taxonomy" id="386267"/>
    <lineage>
        <taxon>Eukaryota</taxon>
        <taxon>Metazoa</taxon>
        <taxon>Chordata</taxon>
        <taxon>Craniata</taxon>
        <taxon>Vertebrata</taxon>
        <taxon>Euteleostomi</taxon>
        <taxon>Amphibia</taxon>
        <taxon>Batrachia</taxon>
        <taxon>Anura</taxon>
        <taxon>Neobatrachia</taxon>
        <taxon>Ranoidea</taxon>
        <taxon>Ranidae</taxon>
        <taxon>Staurois</taxon>
    </lineage>
</organism>
<sequence length="64" mass="7069">MRLHDPLLSVWAVLMGPVLITCTLLKEKTPNRACADLPLLFCTIADGFGTVKEGENQKRQDQTA</sequence>
<evidence type="ECO:0000313" key="3">
    <source>
        <dbReference type="Proteomes" id="UP001162483"/>
    </source>
</evidence>
<proteinExistence type="predicted"/>
<feature type="non-terminal residue" evidence="2">
    <location>
        <position position="64"/>
    </location>
</feature>
<name>A0ABN9BPL1_9NEOB</name>
<keyword evidence="1" id="KW-0732">Signal</keyword>